<feature type="domain" description="Carbohydrate kinase FGGY C-terminal" evidence="4">
    <location>
        <begin position="111"/>
        <end position="306"/>
    </location>
</feature>
<dbReference type="SUPFAM" id="SSF53067">
    <property type="entry name" value="Actin-like ATPase domain"/>
    <property type="match status" value="2"/>
</dbReference>
<comment type="caution">
    <text evidence="5">The sequence shown here is derived from an EMBL/GenBank/DDBJ whole genome shotgun (WGS) entry which is preliminary data.</text>
</comment>
<dbReference type="PANTHER" id="PTHR43095:SF5">
    <property type="entry name" value="XYLULOSE KINASE"/>
    <property type="match status" value="1"/>
</dbReference>
<dbReference type="GO" id="GO:0016301">
    <property type="term" value="F:kinase activity"/>
    <property type="evidence" value="ECO:0007669"/>
    <property type="project" value="UniProtKB-KW"/>
</dbReference>
<dbReference type="Pfam" id="PF00370">
    <property type="entry name" value="FGGY_N"/>
    <property type="match status" value="1"/>
</dbReference>
<evidence type="ECO:0000313" key="5">
    <source>
        <dbReference type="EMBL" id="KKK79220.1"/>
    </source>
</evidence>
<name>A0A0F8YZF2_9ZZZZ</name>
<dbReference type="Pfam" id="PF02782">
    <property type="entry name" value="FGGY_C"/>
    <property type="match status" value="1"/>
</dbReference>
<dbReference type="InterPro" id="IPR018485">
    <property type="entry name" value="FGGY_C"/>
</dbReference>
<evidence type="ECO:0008006" key="6">
    <source>
        <dbReference type="Google" id="ProtNLM"/>
    </source>
</evidence>
<evidence type="ECO:0000256" key="1">
    <source>
        <dbReference type="ARBA" id="ARBA00022679"/>
    </source>
</evidence>
<dbReference type="AlphaFoldDB" id="A0A0F8YZF2"/>
<dbReference type="Gene3D" id="3.30.420.40">
    <property type="match status" value="2"/>
</dbReference>
<feature type="non-terminal residue" evidence="5">
    <location>
        <position position="360"/>
    </location>
</feature>
<dbReference type="GO" id="GO:0005975">
    <property type="term" value="P:carbohydrate metabolic process"/>
    <property type="evidence" value="ECO:0007669"/>
    <property type="project" value="InterPro"/>
</dbReference>
<dbReference type="InterPro" id="IPR018484">
    <property type="entry name" value="FGGY_N"/>
</dbReference>
<keyword evidence="2" id="KW-0418">Kinase</keyword>
<sequence length="360" mass="38994">MCHFFIITDIQSLHFINFKMTGQIKTDYSYASGCGVYDLENWGYSTGLIKAGGIPEEILPDIVPSTGIIGELTKEAADALGLSRKVMVACGGVDNSCMALGARNIAEGRVYTSLGSSAWIAVSSKNPVLDIEKRPFVFTHVIPGMFTSAVSIFSAGSSLKWVRDHLCANLQKEASEKGVDVYEFMGEIACRSPVGSNKLLFDPSLAGGSSQDPSPHIRGGFSGLDLGHSQPDIIRSCMEGVAMNLGLVLDVLRKFCSLSEEMMMVGGGSRSSVWRRIFADVYNMDIIKTNIGEDAGSLGAAAVGAVGSGMWKDFSRIDDVHRILETVKPVKTDVEKYRKIRRAFECLRNCQKEVGELLHG</sequence>
<dbReference type="InterPro" id="IPR050406">
    <property type="entry name" value="FGGY_Carb_Kinase"/>
</dbReference>
<organism evidence="5">
    <name type="scientific">marine sediment metagenome</name>
    <dbReference type="NCBI Taxonomy" id="412755"/>
    <lineage>
        <taxon>unclassified sequences</taxon>
        <taxon>metagenomes</taxon>
        <taxon>ecological metagenomes</taxon>
    </lineage>
</organism>
<evidence type="ECO:0000256" key="2">
    <source>
        <dbReference type="ARBA" id="ARBA00022777"/>
    </source>
</evidence>
<keyword evidence="1" id="KW-0808">Transferase</keyword>
<accession>A0A0F8YZF2</accession>
<feature type="domain" description="Carbohydrate kinase FGGY N-terminal" evidence="3">
    <location>
        <begin position="14"/>
        <end position="101"/>
    </location>
</feature>
<evidence type="ECO:0000259" key="4">
    <source>
        <dbReference type="Pfam" id="PF02782"/>
    </source>
</evidence>
<dbReference type="PANTHER" id="PTHR43095">
    <property type="entry name" value="SUGAR KINASE"/>
    <property type="match status" value="1"/>
</dbReference>
<protein>
    <recommendedName>
        <fullName evidence="6">Carbohydrate kinase FGGY C-terminal domain-containing protein</fullName>
    </recommendedName>
</protein>
<dbReference type="EMBL" id="LAZR01054127">
    <property type="protein sequence ID" value="KKK79220.1"/>
    <property type="molecule type" value="Genomic_DNA"/>
</dbReference>
<gene>
    <name evidence="5" type="ORF">LCGC14_2835690</name>
</gene>
<dbReference type="CDD" id="cd07805">
    <property type="entry name" value="ASKHA_NBD_FGGY_CvXK-like"/>
    <property type="match status" value="1"/>
</dbReference>
<dbReference type="InterPro" id="IPR043129">
    <property type="entry name" value="ATPase_NBD"/>
</dbReference>
<evidence type="ECO:0000259" key="3">
    <source>
        <dbReference type="Pfam" id="PF00370"/>
    </source>
</evidence>
<proteinExistence type="predicted"/>
<reference evidence="5" key="1">
    <citation type="journal article" date="2015" name="Nature">
        <title>Complex archaea that bridge the gap between prokaryotes and eukaryotes.</title>
        <authorList>
            <person name="Spang A."/>
            <person name="Saw J.H."/>
            <person name="Jorgensen S.L."/>
            <person name="Zaremba-Niedzwiedzka K."/>
            <person name="Martijn J."/>
            <person name="Lind A.E."/>
            <person name="van Eijk R."/>
            <person name="Schleper C."/>
            <person name="Guy L."/>
            <person name="Ettema T.J."/>
        </authorList>
    </citation>
    <scope>NUCLEOTIDE SEQUENCE</scope>
</reference>